<dbReference type="EMBL" id="DTIY01000038">
    <property type="protein sequence ID" value="HGY39259.1"/>
    <property type="molecule type" value="Genomic_DNA"/>
</dbReference>
<evidence type="ECO:0008006" key="3">
    <source>
        <dbReference type="Google" id="ProtNLM"/>
    </source>
</evidence>
<evidence type="ECO:0000313" key="2">
    <source>
        <dbReference type="EMBL" id="HGY39259.1"/>
    </source>
</evidence>
<reference evidence="2" key="1">
    <citation type="journal article" date="2020" name="mSystems">
        <title>Genome- and Community-Level Interaction Insights into Carbon Utilization and Element Cycling Functions of Hydrothermarchaeota in Hydrothermal Sediment.</title>
        <authorList>
            <person name="Zhou Z."/>
            <person name="Liu Y."/>
            <person name="Xu W."/>
            <person name="Pan J."/>
            <person name="Luo Z.H."/>
            <person name="Li M."/>
        </authorList>
    </citation>
    <scope>NUCLEOTIDE SEQUENCE [LARGE SCALE GENOMIC DNA]</scope>
    <source>
        <strain evidence="2">SpSt-82</strain>
    </source>
</reference>
<accession>A0A7V4WL22</accession>
<gene>
    <name evidence="2" type="ORF">ENW11_05575</name>
</gene>
<organism evidence="2">
    <name type="scientific">Candidatus Caldatribacterium saccharofermentans</name>
    <dbReference type="NCBI Taxonomy" id="1454753"/>
    <lineage>
        <taxon>Bacteria</taxon>
        <taxon>Pseudomonadati</taxon>
        <taxon>Atribacterota</taxon>
        <taxon>Atribacteria</taxon>
        <taxon>Atribacterales</taxon>
        <taxon>Candidatus Caldatribacteriaceae</taxon>
        <taxon>Candidatus Caldatribacterium</taxon>
    </lineage>
</organism>
<keyword evidence="1" id="KW-0732">Signal</keyword>
<evidence type="ECO:0000256" key="1">
    <source>
        <dbReference type="SAM" id="SignalP"/>
    </source>
</evidence>
<dbReference type="PROSITE" id="PS51257">
    <property type="entry name" value="PROKAR_LIPOPROTEIN"/>
    <property type="match status" value="1"/>
</dbReference>
<dbReference type="InterPro" id="IPR032710">
    <property type="entry name" value="NTF2-like_dom_sf"/>
</dbReference>
<dbReference type="Gene3D" id="3.10.450.50">
    <property type="match status" value="1"/>
</dbReference>
<sequence length="159" mass="17606">MKYFAIATLFVLFLVAGCSVTSGTFPPGTVATIGAEINQFFADLSGALRSNDVERVLGFYALPFEYVDYEGTAITIATQETLRTFILETTMTGTILEDEFRNLKVLNILSEDNVVVTVDEHWVQEYGGSTYSGTDHLRVTLVKVAGSWKIRKTELLGFE</sequence>
<feature type="chain" id="PRO_5031387743" description="Nuclear transport factor 2 family protein" evidence="1">
    <location>
        <begin position="22"/>
        <end position="159"/>
    </location>
</feature>
<proteinExistence type="predicted"/>
<protein>
    <recommendedName>
        <fullName evidence="3">Nuclear transport factor 2 family protein</fullName>
    </recommendedName>
</protein>
<dbReference type="SUPFAM" id="SSF54427">
    <property type="entry name" value="NTF2-like"/>
    <property type="match status" value="1"/>
</dbReference>
<feature type="signal peptide" evidence="1">
    <location>
        <begin position="1"/>
        <end position="21"/>
    </location>
</feature>
<dbReference type="AlphaFoldDB" id="A0A7V4WL22"/>
<comment type="caution">
    <text evidence="2">The sequence shown here is derived from an EMBL/GenBank/DDBJ whole genome shotgun (WGS) entry which is preliminary data.</text>
</comment>
<name>A0A7V4WL22_9BACT</name>